<dbReference type="Proteomes" id="UP001465976">
    <property type="component" value="Unassembled WGS sequence"/>
</dbReference>
<evidence type="ECO:0000313" key="2">
    <source>
        <dbReference type="EMBL" id="KAL0563106.1"/>
    </source>
</evidence>
<sequence>MPKSPLLTFAQPRSAPPPKVIPLFATPILVSAKRALLVHETAPKNVRFWPYPATPTVAQLLPARFVKTAKPNATVQADTDPVPCPQVGQSGPTAQPEVVVVPRPPNFQLSHWPAHYVTAVRSAARDAILKHLDAAKCLDKQDATALHCAREMVFQDARQSHDFSNLRTHEDFWGVNAVLRDQLRSMRDTGAARVRRNTRNEPFGSSTTSQ</sequence>
<gene>
    <name evidence="2" type="ORF">V5O48_018969</name>
</gene>
<reference evidence="2 3" key="1">
    <citation type="submission" date="2024-02" db="EMBL/GenBank/DDBJ databases">
        <title>A draft genome for the cacao thread blight pathogen Marasmius crinis-equi.</title>
        <authorList>
            <person name="Cohen S.P."/>
            <person name="Baruah I.K."/>
            <person name="Amoako-Attah I."/>
            <person name="Bukari Y."/>
            <person name="Meinhardt L.W."/>
            <person name="Bailey B.A."/>
        </authorList>
    </citation>
    <scope>NUCLEOTIDE SEQUENCE [LARGE SCALE GENOMIC DNA]</scope>
    <source>
        <strain evidence="2 3">GH-76</strain>
    </source>
</reference>
<evidence type="ECO:0000256" key="1">
    <source>
        <dbReference type="SAM" id="MobiDB-lite"/>
    </source>
</evidence>
<proteinExistence type="predicted"/>
<comment type="caution">
    <text evidence="2">The sequence shown here is derived from an EMBL/GenBank/DDBJ whole genome shotgun (WGS) entry which is preliminary data.</text>
</comment>
<dbReference type="EMBL" id="JBAHYK010003931">
    <property type="protein sequence ID" value="KAL0563106.1"/>
    <property type="molecule type" value="Genomic_DNA"/>
</dbReference>
<feature type="region of interest" description="Disordered" evidence="1">
    <location>
        <begin position="188"/>
        <end position="210"/>
    </location>
</feature>
<protein>
    <submittedName>
        <fullName evidence="2">Uncharacterized protein</fullName>
    </submittedName>
</protein>
<keyword evidence="3" id="KW-1185">Reference proteome</keyword>
<name>A0ABR3EJP4_9AGAR</name>
<evidence type="ECO:0000313" key="3">
    <source>
        <dbReference type="Proteomes" id="UP001465976"/>
    </source>
</evidence>
<accession>A0ABR3EJP4</accession>
<organism evidence="2 3">
    <name type="scientific">Marasmius crinis-equi</name>
    <dbReference type="NCBI Taxonomy" id="585013"/>
    <lineage>
        <taxon>Eukaryota</taxon>
        <taxon>Fungi</taxon>
        <taxon>Dikarya</taxon>
        <taxon>Basidiomycota</taxon>
        <taxon>Agaricomycotina</taxon>
        <taxon>Agaricomycetes</taxon>
        <taxon>Agaricomycetidae</taxon>
        <taxon>Agaricales</taxon>
        <taxon>Marasmiineae</taxon>
        <taxon>Marasmiaceae</taxon>
        <taxon>Marasmius</taxon>
    </lineage>
</organism>